<feature type="transmembrane region" description="Helical" evidence="7">
    <location>
        <begin position="124"/>
        <end position="145"/>
    </location>
</feature>
<keyword evidence="4 7" id="KW-0812">Transmembrane</keyword>
<evidence type="ECO:0000256" key="5">
    <source>
        <dbReference type="ARBA" id="ARBA00022989"/>
    </source>
</evidence>
<feature type="transmembrane region" description="Helical" evidence="7">
    <location>
        <begin position="258"/>
        <end position="279"/>
    </location>
</feature>
<dbReference type="EMBL" id="QKUF01000010">
    <property type="protein sequence ID" value="PZW28491.1"/>
    <property type="molecule type" value="Genomic_DNA"/>
</dbReference>
<dbReference type="Gene3D" id="1.10.3720.10">
    <property type="entry name" value="MetI-like"/>
    <property type="match status" value="1"/>
</dbReference>
<evidence type="ECO:0000256" key="2">
    <source>
        <dbReference type="ARBA" id="ARBA00022448"/>
    </source>
</evidence>
<keyword evidence="10" id="KW-1185">Reference proteome</keyword>
<name>A0A326U789_THEHA</name>
<comment type="caution">
    <text evidence="9">The sequence shown here is derived from an EMBL/GenBank/DDBJ whole genome shotgun (WGS) entry which is preliminary data.</text>
</comment>
<dbReference type="Proteomes" id="UP000248806">
    <property type="component" value="Unassembled WGS sequence"/>
</dbReference>
<dbReference type="RefSeq" id="WP_111323623.1">
    <property type="nucleotide sequence ID" value="NZ_BIFX01000001.1"/>
</dbReference>
<gene>
    <name evidence="9" type="ORF">EI42_03245</name>
</gene>
<accession>A0A326U789</accession>
<evidence type="ECO:0000256" key="1">
    <source>
        <dbReference type="ARBA" id="ARBA00004651"/>
    </source>
</evidence>
<evidence type="ECO:0000256" key="3">
    <source>
        <dbReference type="ARBA" id="ARBA00022475"/>
    </source>
</evidence>
<feature type="transmembrane region" description="Helical" evidence="7">
    <location>
        <begin position="200"/>
        <end position="222"/>
    </location>
</feature>
<dbReference type="AlphaFoldDB" id="A0A326U789"/>
<dbReference type="InterPro" id="IPR035906">
    <property type="entry name" value="MetI-like_sf"/>
</dbReference>
<keyword evidence="6 7" id="KW-0472">Membrane</keyword>
<dbReference type="SUPFAM" id="SSF161098">
    <property type="entry name" value="MetI-like"/>
    <property type="match status" value="1"/>
</dbReference>
<keyword evidence="9" id="KW-0762">Sugar transport</keyword>
<feature type="transmembrane region" description="Helical" evidence="7">
    <location>
        <begin position="87"/>
        <end position="112"/>
    </location>
</feature>
<reference evidence="9 10" key="1">
    <citation type="submission" date="2018-06" db="EMBL/GenBank/DDBJ databases">
        <title>Genomic Encyclopedia of Archaeal and Bacterial Type Strains, Phase II (KMG-II): from individual species to whole genera.</title>
        <authorList>
            <person name="Goeker M."/>
        </authorList>
    </citation>
    <scope>NUCLEOTIDE SEQUENCE [LARGE SCALE GENOMIC DNA]</scope>
    <source>
        <strain evidence="9 10">ATCC BAA-1881</strain>
    </source>
</reference>
<comment type="subcellular location">
    <subcellularLocation>
        <location evidence="1 7">Cell membrane</location>
        <topology evidence="1 7">Multi-pass membrane protein</topology>
    </subcellularLocation>
</comment>
<keyword evidence="5 7" id="KW-1133">Transmembrane helix</keyword>
<keyword evidence="2 7" id="KW-0813">Transport</keyword>
<proteinExistence type="inferred from homology"/>
<dbReference type="PROSITE" id="PS50928">
    <property type="entry name" value="ABC_TM1"/>
    <property type="match status" value="1"/>
</dbReference>
<evidence type="ECO:0000256" key="7">
    <source>
        <dbReference type="RuleBase" id="RU363032"/>
    </source>
</evidence>
<dbReference type="GO" id="GO:0005886">
    <property type="term" value="C:plasma membrane"/>
    <property type="evidence" value="ECO:0007669"/>
    <property type="project" value="UniProtKB-SubCell"/>
</dbReference>
<dbReference type="CDD" id="cd06261">
    <property type="entry name" value="TM_PBP2"/>
    <property type="match status" value="1"/>
</dbReference>
<dbReference type="GO" id="GO:0055085">
    <property type="term" value="P:transmembrane transport"/>
    <property type="evidence" value="ECO:0007669"/>
    <property type="project" value="InterPro"/>
</dbReference>
<evidence type="ECO:0000259" key="8">
    <source>
        <dbReference type="PROSITE" id="PS50928"/>
    </source>
</evidence>
<dbReference type="PANTHER" id="PTHR43744">
    <property type="entry name" value="ABC TRANSPORTER PERMEASE PROTEIN MG189-RELATED-RELATED"/>
    <property type="match status" value="1"/>
</dbReference>
<evidence type="ECO:0000256" key="6">
    <source>
        <dbReference type="ARBA" id="ARBA00023136"/>
    </source>
</evidence>
<comment type="similarity">
    <text evidence="7">Belongs to the binding-protein-dependent transport system permease family.</text>
</comment>
<keyword evidence="3" id="KW-1003">Cell membrane</keyword>
<evidence type="ECO:0000256" key="4">
    <source>
        <dbReference type="ARBA" id="ARBA00022692"/>
    </source>
</evidence>
<protein>
    <submittedName>
        <fullName evidence="9">Multiple sugar transport system permease protein</fullName>
    </submittedName>
</protein>
<sequence length="294" mass="33240">MQKALHHEGAASVRTRPKQRRSGLLLTILLHVILIVFSVVMVAPFLWMLVSSFESTEQAFSIPPTWIPNPIMWENYPQSLQALPFHLAYWNSTLVAVTVTLCQLITCSLAGYAFARLRFPGRDIIFFLFLATLMIPFQLTIIPIFLTMKELNLLDNLLSLILPPSLFSAFGVFLMRQFIMGLPTELEEAAIIDGASRWAIFWRVIFPLLKAPLSALGIFAFLSQWNDFFRPLIMLNSSENFTVPLLLNQFRGQYATEWTLVMAGSVIAIVPVLIVYLLAQRYVIQGIAMTGLKA</sequence>
<dbReference type="InterPro" id="IPR000515">
    <property type="entry name" value="MetI-like"/>
</dbReference>
<feature type="domain" description="ABC transmembrane type-1" evidence="8">
    <location>
        <begin position="89"/>
        <end position="279"/>
    </location>
</feature>
<feature type="transmembrane region" description="Helical" evidence="7">
    <location>
        <begin position="157"/>
        <end position="179"/>
    </location>
</feature>
<organism evidence="9 10">
    <name type="scientific">Thermosporothrix hazakensis</name>
    <dbReference type="NCBI Taxonomy" id="644383"/>
    <lineage>
        <taxon>Bacteria</taxon>
        <taxon>Bacillati</taxon>
        <taxon>Chloroflexota</taxon>
        <taxon>Ktedonobacteria</taxon>
        <taxon>Ktedonobacterales</taxon>
        <taxon>Thermosporotrichaceae</taxon>
        <taxon>Thermosporothrix</taxon>
    </lineage>
</organism>
<dbReference type="Pfam" id="PF00528">
    <property type="entry name" value="BPD_transp_1"/>
    <property type="match status" value="1"/>
</dbReference>
<dbReference type="OrthoDB" id="9784933at2"/>
<evidence type="ECO:0000313" key="10">
    <source>
        <dbReference type="Proteomes" id="UP000248806"/>
    </source>
</evidence>
<dbReference type="PANTHER" id="PTHR43744:SF12">
    <property type="entry name" value="ABC TRANSPORTER PERMEASE PROTEIN MG189-RELATED"/>
    <property type="match status" value="1"/>
</dbReference>
<evidence type="ECO:0000313" key="9">
    <source>
        <dbReference type="EMBL" id="PZW28491.1"/>
    </source>
</evidence>
<feature type="transmembrane region" description="Helical" evidence="7">
    <location>
        <begin position="24"/>
        <end position="47"/>
    </location>
</feature>